<evidence type="ECO:0000256" key="6">
    <source>
        <dbReference type="ARBA" id="ARBA00022908"/>
    </source>
</evidence>
<feature type="domain" description="Core-binding (CB)" evidence="13">
    <location>
        <begin position="11"/>
        <end position="108"/>
    </location>
</feature>
<feature type="active site" description="O-(3'-phospho-DNA)-tyrosine intermediate" evidence="10">
    <location>
        <position position="296"/>
    </location>
</feature>
<evidence type="ECO:0000256" key="8">
    <source>
        <dbReference type="ARBA" id="ARBA00023172"/>
    </source>
</evidence>
<dbReference type="GO" id="GO:0003677">
    <property type="term" value="F:DNA binding"/>
    <property type="evidence" value="ECO:0007669"/>
    <property type="project" value="UniProtKB-UniRule"/>
</dbReference>
<name>A0A4Y1YMX0_9PROT</name>
<dbReference type="PROSITE" id="PS51900">
    <property type="entry name" value="CB"/>
    <property type="match status" value="1"/>
</dbReference>
<sequence length="323" mass="36657">MNLPSDQQINPALPPLLSKYLAYLASTRSLAANTQRSYQRDLLTLIHSIAAQQSETAESNHEITDVAVIQLRSHDIRYFIARLHSKGLSGRSLARTLSAWRGFYRYLIRHYHHSNNPCLGVRVPKSPQKLPHALSPDEAAQLLNFNPDDALTTRDLAMFELFYSSGLRLSELAQLQPIDIDFDEGTVRVTGKGNKTRIVPVGALALQALRAWLPLRDTWLTPGETALFLSQRGRRIHPRTIAYRLKQRAQLQQLNDRVHPHALRHSFASHLLQSSGDLRAVQEMLGHSSIRSTQVYTHLDFQHLAKIYDQAHPRAKKQPQTED</sequence>
<evidence type="ECO:0000313" key="15">
    <source>
        <dbReference type="Proteomes" id="UP000316473"/>
    </source>
</evidence>
<evidence type="ECO:0000259" key="12">
    <source>
        <dbReference type="PROSITE" id="PS51898"/>
    </source>
</evidence>
<dbReference type="SUPFAM" id="SSF56349">
    <property type="entry name" value="DNA breaking-rejoining enzymes"/>
    <property type="match status" value="1"/>
</dbReference>
<evidence type="ECO:0000256" key="2">
    <source>
        <dbReference type="ARBA" id="ARBA00006657"/>
    </source>
</evidence>
<dbReference type="Pfam" id="PF00589">
    <property type="entry name" value="Phage_integrase"/>
    <property type="match status" value="1"/>
</dbReference>
<dbReference type="HAMAP" id="MF_01808">
    <property type="entry name" value="Recomb_XerC_XerD"/>
    <property type="match status" value="1"/>
</dbReference>
<dbReference type="InterPro" id="IPR010998">
    <property type="entry name" value="Integrase_recombinase_N"/>
</dbReference>
<evidence type="ECO:0000256" key="7">
    <source>
        <dbReference type="ARBA" id="ARBA00023125"/>
    </source>
</evidence>
<feature type="domain" description="Tyr recombinase" evidence="12">
    <location>
        <begin position="129"/>
        <end position="309"/>
    </location>
</feature>
<dbReference type="GO" id="GO:0006313">
    <property type="term" value="P:DNA transposition"/>
    <property type="evidence" value="ECO:0007669"/>
    <property type="project" value="UniProtKB-UniRule"/>
</dbReference>
<evidence type="ECO:0000256" key="11">
    <source>
        <dbReference type="NCBIfam" id="TIGR02224"/>
    </source>
</evidence>
<feature type="active site" evidence="10">
    <location>
        <position position="168"/>
    </location>
</feature>
<keyword evidence="9 10" id="KW-0131">Cell cycle</keyword>
<dbReference type="NCBIfam" id="TIGR02224">
    <property type="entry name" value="recomb_XerC"/>
    <property type="match status" value="1"/>
</dbReference>
<dbReference type="EMBL" id="AP019755">
    <property type="protein sequence ID" value="BBL35512.1"/>
    <property type="molecule type" value="Genomic_DNA"/>
</dbReference>
<feature type="active site" evidence="10">
    <location>
        <position position="192"/>
    </location>
</feature>
<keyword evidence="3 10" id="KW-0963">Cytoplasm</keyword>
<dbReference type="PANTHER" id="PTHR30349">
    <property type="entry name" value="PHAGE INTEGRASE-RELATED"/>
    <property type="match status" value="1"/>
</dbReference>
<organism evidence="14 15">
    <name type="scientific">Nitrosomonas stercoris</name>
    <dbReference type="NCBI Taxonomy" id="1444684"/>
    <lineage>
        <taxon>Bacteria</taxon>
        <taxon>Pseudomonadati</taxon>
        <taxon>Pseudomonadota</taxon>
        <taxon>Betaproteobacteria</taxon>
        <taxon>Nitrosomonadales</taxon>
        <taxon>Nitrosomonadaceae</taxon>
        <taxon>Nitrosomonas</taxon>
    </lineage>
</organism>
<keyword evidence="8 10" id="KW-0233">DNA recombination</keyword>
<dbReference type="InterPro" id="IPR023009">
    <property type="entry name" value="Tyrosine_recombinase_XerC/XerD"/>
</dbReference>
<evidence type="ECO:0000256" key="1">
    <source>
        <dbReference type="ARBA" id="ARBA00004496"/>
    </source>
</evidence>
<dbReference type="PANTHER" id="PTHR30349:SF81">
    <property type="entry name" value="TYROSINE RECOMBINASE XERC"/>
    <property type="match status" value="1"/>
</dbReference>
<proteinExistence type="inferred from homology"/>
<comment type="subunit">
    <text evidence="10">Forms a cyclic heterotetrameric complex composed of two molecules of XerC and two molecules of XerD.</text>
</comment>
<accession>A0A4Y1YMX0</accession>
<dbReference type="InterPro" id="IPR011931">
    <property type="entry name" value="Recomb_XerC"/>
</dbReference>
<dbReference type="CDD" id="cd00798">
    <property type="entry name" value="INT_XerDC_C"/>
    <property type="match status" value="1"/>
</dbReference>
<evidence type="ECO:0000256" key="3">
    <source>
        <dbReference type="ARBA" id="ARBA00022490"/>
    </source>
</evidence>
<evidence type="ECO:0000259" key="13">
    <source>
        <dbReference type="PROSITE" id="PS51900"/>
    </source>
</evidence>
<keyword evidence="6 10" id="KW-0229">DNA integration</keyword>
<dbReference type="InterPro" id="IPR050090">
    <property type="entry name" value="Tyrosine_recombinase_XerCD"/>
</dbReference>
<comment type="subcellular location">
    <subcellularLocation>
        <location evidence="1 10">Cytoplasm</location>
    </subcellularLocation>
</comment>
<dbReference type="InterPro" id="IPR044068">
    <property type="entry name" value="CB"/>
</dbReference>
<evidence type="ECO:0000256" key="9">
    <source>
        <dbReference type="ARBA" id="ARBA00023306"/>
    </source>
</evidence>
<reference evidence="14 15" key="1">
    <citation type="submission" date="2019-06" db="EMBL/GenBank/DDBJ databases">
        <title>Nitrosomonas stercoris KYUHI-S whole genome shotgun sequence.</title>
        <authorList>
            <person name="Nakagawa T."/>
            <person name="Tsuchiya Y."/>
            <person name="Takahashi R."/>
        </authorList>
    </citation>
    <scope>NUCLEOTIDE SEQUENCE [LARGE SCALE GENOMIC DNA]</scope>
    <source>
        <strain evidence="14 15">KYUHI-S</strain>
    </source>
</reference>
<dbReference type="PROSITE" id="PS51898">
    <property type="entry name" value="TYR_RECOMBINASE"/>
    <property type="match status" value="1"/>
</dbReference>
<dbReference type="InterPro" id="IPR004107">
    <property type="entry name" value="Integrase_SAM-like_N"/>
</dbReference>
<comment type="similarity">
    <text evidence="2 10">Belongs to the 'phage' integrase family. XerC subfamily.</text>
</comment>
<dbReference type="GO" id="GO:0051301">
    <property type="term" value="P:cell division"/>
    <property type="evidence" value="ECO:0007669"/>
    <property type="project" value="UniProtKB-UniRule"/>
</dbReference>
<keyword evidence="7 10" id="KW-0238">DNA-binding</keyword>
<evidence type="ECO:0000256" key="4">
    <source>
        <dbReference type="ARBA" id="ARBA00022618"/>
    </source>
</evidence>
<dbReference type="Gene3D" id="1.10.443.10">
    <property type="entry name" value="Intergrase catalytic core"/>
    <property type="match status" value="1"/>
</dbReference>
<feature type="active site" evidence="10">
    <location>
        <position position="261"/>
    </location>
</feature>
<comment type="function">
    <text evidence="10">Site-specific tyrosine recombinase, which acts by catalyzing the cutting and rejoining of the recombining DNA molecules. The XerC-XerD complex is essential to convert dimers of the bacterial chromosome into monomers to permit their segregation at cell division. It also contributes to the segregational stability of plasmids.</text>
</comment>
<dbReference type="GO" id="GO:0005737">
    <property type="term" value="C:cytoplasm"/>
    <property type="evidence" value="ECO:0007669"/>
    <property type="project" value="UniProtKB-SubCell"/>
</dbReference>
<dbReference type="InterPro" id="IPR013762">
    <property type="entry name" value="Integrase-like_cat_sf"/>
</dbReference>
<keyword evidence="4 10" id="KW-0132">Cell division</keyword>
<dbReference type="Pfam" id="PF02899">
    <property type="entry name" value="Phage_int_SAM_1"/>
    <property type="match status" value="1"/>
</dbReference>
<dbReference type="InterPro" id="IPR011010">
    <property type="entry name" value="DNA_brk_join_enz"/>
</dbReference>
<dbReference type="InterPro" id="IPR002104">
    <property type="entry name" value="Integrase_catalytic"/>
</dbReference>
<dbReference type="Proteomes" id="UP000316473">
    <property type="component" value="Chromosome"/>
</dbReference>
<dbReference type="Gene3D" id="1.10.150.130">
    <property type="match status" value="1"/>
</dbReference>
<evidence type="ECO:0000313" key="14">
    <source>
        <dbReference type="EMBL" id="BBL35512.1"/>
    </source>
</evidence>
<protein>
    <recommendedName>
        <fullName evidence="10 11">Tyrosine recombinase XerC</fullName>
    </recommendedName>
</protein>
<keyword evidence="15" id="KW-1185">Reference proteome</keyword>
<keyword evidence="5 10" id="KW-0159">Chromosome partition</keyword>
<evidence type="ECO:0000256" key="5">
    <source>
        <dbReference type="ARBA" id="ARBA00022829"/>
    </source>
</evidence>
<dbReference type="GO" id="GO:0009037">
    <property type="term" value="F:tyrosine-based site-specific recombinase activity"/>
    <property type="evidence" value="ECO:0007669"/>
    <property type="project" value="UniProtKB-UniRule"/>
</dbReference>
<dbReference type="KEGG" id="nst:Nstercoris_01780"/>
<gene>
    <name evidence="10" type="primary">xerC</name>
    <name evidence="14" type="ORF">Nstercoris_01780</name>
</gene>
<dbReference type="AlphaFoldDB" id="A0A4Y1YMX0"/>
<dbReference type="GO" id="GO:0007059">
    <property type="term" value="P:chromosome segregation"/>
    <property type="evidence" value="ECO:0007669"/>
    <property type="project" value="UniProtKB-UniRule"/>
</dbReference>
<feature type="active site" evidence="10">
    <location>
        <position position="264"/>
    </location>
</feature>
<feature type="active site" evidence="10">
    <location>
        <position position="287"/>
    </location>
</feature>
<evidence type="ECO:0000256" key="10">
    <source>
        <dbReference type="HAMAP-Rule" id="MF_01808"/>
    </source>
</evidence>